<dbReference type="RefSeq" id="WP_301138398.1">
    <property type="nucleotide sequence ID" value="NZ_JAUHTQ010000007.1"/>
</dbReference>
<reference evidence="5" key="1">
    <citation type="submission" date="2023-07" db="EMBL/GenBank/DDBJ databases">
        <title>Ureibacillus sp. isolated from freshwater well.</title>
        <authorList>
            <person name="Kirdat K."/>
            <person name="Bhatt A."/>
            <person name="Teware R."/>
            <person name="Bhavsar Y."/>
            <person name="Yadav A."/>
        </authorList>
    </citation>
    <scope>NUCLEOTIDE SEQUENCE</scope>
    <source>
        <strain evidence="5">BA0131</strain>
    </source>
</reference>
<keyword evidence="1" id="KW-0472">Membrane</keyword>
<dbReference type="PROSITE" id="PS50887">
    <property type="entry name" value="GGDEF"/>
    <property type="match status" value="1"/>
</dbReference>
<dbReference type="PANTHER" id="PTHR33121:SF79">
    <property type="entry name" value="CYCLIC DI-GMP PHOSPHODIESTERASE PDED-RELATED"/>
    <property type="match status" value="1"/>
</dbReference>
<dbReference type="SUPFAM" id="SSF55073">
    <property type="entry name" value="Nucleotide cyclase"/>
    <property type="match status" value="1"/>
</dbReference>
<dbReference type="InterPro" id="IPR001633">
    <property type="entry name" value="EAL_dom"/>
</dbReference>
<dbReference type="Gene3D" id="3.20.20.450">
    <property type="entry name" value="EAL domain"/>
    <property type="match status" value="1"/>
</dbReference>
<feature type="transmembrane region" description="Helical" evidence="1">
    <location>
        <begin position="120"/>
        <end position="140"/>
    </location>
</feature>
<feature type="transmembrane region" description="Helical" evidence="1">
    <location>
        <begin position="229"/>
        <end position="248"/>
    </location>
</feature>
<dbReference type="InterPro" id="IPR000160">
    <property type="entry name" value="GGDEF_dom"/>
</dbReference>
<feature type="domain" description="GGDEF" evidence="3">
    <location>
        <begin position="280"/>
        <end position="412"/>
    </location>
</feature>
<gene>
    <name evidence="5" type="ORF">QYB95_11115</name>
</gene>
<keyword evidence="1" id="KW-0812">Transmembrane</keyword>
<feature type="transmembrane region" description="Helical" evidence="1">
    <location>
        <begin position="52"/>
        <end position="76"/>
    </location>
</feature>
<dbReference type="InterPro" id="IPR035919">
    <property type="entry name" value="EAL_sf"/>
</dbReference>
<protein>
    <submittedName>
        <fullName evidence="5">EAL domain-containing protein</fullName>
    </submittedName>
</protein>
<keyword evidence="1" id="KW-1133">Transmembrane helix</keyword>
<dbReference type="Pfam" id="PF00563">
    <property type="entry name" value="EAL"/>
    <property type="match status" value="1"/>
</dbReference>
<sequence length="675" mass="76384">MFSIPDSQSISILHGEYSVLLVVLSVFIACCASYTALFMNQRIQENGFFPKAFWLLLSSVAMGLGIWSMHFIGMSAFMLPLPMENDPLLTIVSILPAIIASYIAFDFANKSQQSALPYSFIGIVMGIGIASMHYLGMAAMKSEAKYFYKPGLFILSVVIAIVVSMVAMYVFATLQKYMGNQLIRIITSILLGLAISSMHYTGMAAMVFYVEGPLKALGHNHIYHMDLSFVVLVAVGILFIIVGLTGLLERFVDYRLKYYDALTLLPNQRQFEKDTNNLKTTGSLSILQIQDLEKWINQYGYVFGDKVIKAVGEVIEKNKMHSYKIYRIEGNRFAIYAFNDQRTEKLMDLMETISSDLKQPIQIDDYEVVVDIVCAISSSKNKENVLELLSNNLAVLHDPASNNEQNVIEYDPKIHTYNMDRQIVEDIEKAMVSNELFLVYQPKVQSHTRKVSGLEALIRWKHPENGMISPGVFIPIVEAAGNKIFDLTDWIIEHVCQQISQWLQEEIEFEQVSINIPGSYITSSRLYEVVTKNLENYKVDSKYIELEITETSVVHDIRHAITAINKFREIGLSVALDDFGTGLSSLSYLKRMPISTIKIDKSFVDGISNSEKDSAVLKSIITLSNSLNLKIVIEGVETEEQYNFIYSMEEAPLIQGYYFSRPLTSQEFVSWTNER</sequence>
<evidence type="ECO:0000259" key="4">
    <source>
        <dbReference type="PROSITE" id="PS50924"/>
    </source>
</evidence>
<dbReference type="Gene3D" id="3.30.70.270">
    <property type="match status" value="1"/>
</dbReference>
<dbReference type="PROSITE" id="PS50924">
    <property type="entry name" value="MHYT"/>
    <property type="match status" value="1"/>
</dbReference>
<feature type="transmembrane region" description="Helical" evidence="1">
    <location>
        <begin position="20"/>
        <end position="40"/>
    </location>
</feature>
<dbReference type="CDD" id="cd01948">
    <property type="entry name" value="EAL"/>
    <property type="match status" value="1"/>
</dbReference>
<feature type="transmembrane region" description="Helical" evidence="1">
    <location>
        <begin position="88"/>
        <end position="108"/>
    </location>
</feature>
<evidence type="ECO:0000313" key="6">
    <source>
        <dbReference type="Proteomes" id="UP001172743"/>
    </source>
</evidence>
<dbReference type="InterPro" id="IPR029787">
    <property type="entry name" value="Nucleotide_cyclase"/>
</dbReference>
<name>A0ABT8GRP8_9BACL</name>
<feature type="transmembrane region" description="Helical" evidence="1">
    <location>
        <begin position="186"/>
        <end position="209"/>
    </location>
</feature>
<dbReference type="Pfam" id="PF00990">
    <property type="entry name" value="GGDEF"/>
    <property type="match status" value="1"/>
</dbReference>
<dbReference type="SUPFAM" id="SSF141868">
    <property type="entry name" value="EAL domain-like"/>
    <property type="match status" value="1"/>
</dbReference>
<dbReference type="Pfam" id="PF03707">
    <property type="entry name" value="MHYT"/>
    <property type="match status" value="3"/>
</dbReference>
<evidence type="ECO:0000259" key="3">
    <source>
        <dbReference type="PROSITE" id="PS50887"/>
    </source>
</evidence>
<feature type="transmembrane region" description="Helical" evidence="1">
    <location>
        <begin position="152"/>
        <end position="174"/>
    </location>
</feature>
<dbReference type="InterPro" id="IPR050706">
    <property type="entry name" value="Cyclic-di-GMP_PDE-like"/>
</dbReference>
<comment type="caution">
    <text evidence="5">The sequence shown here is derived from an EMBL/GenBank/DDBJ whole genome shotgun (WGS) entry which is preliminary data.</text>
</comment>
<dbReference type="PANTHER" id="PTHR33121">
    <property type="entry name" value="CYCLIC DI-GMP PHOSPHODIESTERASE PDEF"/>
    <property type="match status" value="1"/>
</dbReference>
<feature type="domain" description="MHYT" evidence="4">
    <location>
        <begin position="17"/>
        <end position="209"/>
    </location>
</feature>
<feature type="domain" description="EAL" evidence="2">
    <location>
        <begin position="420"/>
        <end position="675"/>
    </location>
</feature>
<evidence type="ECO:0000313" key="5">
    <source>
        <dbReference type="EMBL" id="MDN4494090.1"/>
    </source>
</evidence>
<dbReference type="SMART" id="SM00267">
    <property type="entry name" value="GGDEF"/>
    <property type="match status" value="1"/>
</dbReference>
<dbReference type="InterPro" id="IPR043128">
    <property type="entry name" value="Rev_trsase/Diguanyl_cyclase"/>
</dbReference>
<dbReference type="PROSITE" id="PS50883">
    <property type="entry name" value="EAL"/>
    <property type="match status" value="1"/>
</dbReference>
<dbReference type="EMBL" id="JAUHTQ010000007">
    <property type="protein sequence ID" value="MDN4494090.1"/>
    <property type="molecule type" value="Genomic_DNA"/>
</dbReference>
<keyword evidence="6" id="KW-1185">Reference proteome</keyword>
<evidence type="ECO:0000256" key="1">
    <source>
        <dbReference type="PROSITE-ProRule" id="PRU00244"/>
    </source>
</evidence>
<dbReference type="Proteomes" id="UP001172743">
    <property type="component" value="Unassembled WGS sequence"/>
</dbReference>
<dbReference type="InterPro" id="IPR005330">
    <property type="entry name" value="MHYT_dom"/>
</dbReference>
<proteinExistence type="predicted"/>
<dbReference type="SMART" id="SM00052">
    <property type="entry name" value="EAL"/>
    <property type="match status" value="1"/>
</dbReference>
<organism evidence="5 6">
    <name type="scientific">Ureibacillus aquaedulcis</name>
    <dbReference type="NCBI Taxonomy" id="3058421"/>
    <lineage>
        <taxon>Bacteria</taxon>
        <taxon>Bacillati</taxon>
        <taxon>Bacillota</taxon>
        <taxon>Bacilli</taxon>
        <taxon>Bacillales</taxon>
        <taxon>Caryophanaceae</taxon>
        <taxon>Ureibacillus</taxon>
    </lineage>
</organism>
<accession>A0ABT8GRP8</accession>
<evidence type="ECO:0000259" key="2">
    <source>
        <dbReference type="PROSITE" id="PS50883"/>
    </source>
</evidence>